<dbReference type="AlphaFoldDB" id="A0A438EL33"/>
<dbReference type="PANTHER" id="PTHR31744">
    <property type="entry name" value="PROTEIN CUP-SHAPED COTYLEDON 2-RELATED"/>
    <property type="match status" value="1"/>
</dbReference>
<evidence type="ECO:0000313" key="8">
    <source>
        <dbReference type="EMBL" id="RVW48417.1"/>
    </source>
</evidence>
<dbReference type="GO" id="GO:0003677">
    <property type="term" value="F:DNA binding"/>
    <property type="evidence" value="ECO:0007669"/>
    <property type="project" value="UniProtKB-KW"/>
</dbReference>
<keyword evidence="5" id="KW-0539">Nucleus</keyword>
<dbReference type="SUPFAM" id="SSF101941">
    <property type="entry name" value="NAC domain"/>
    <property type="match status" value="1"/>
</dbReference>
<accession>A0A438EL33</accession>
<dbReference type="Gramene" id="Vitis03g00319.t01">
    <property type="protein sequence ID" value="Vitis03g00319.t01.CDS"/>
    <property type="gene ID" value="Vitis03g00319"/>
</dbReference>
<dbReference type="eggNOG" id="ENOG502QUZY">
    <property type="taxonomic scope" value="Eukaryota"/>
</dbReference>
<evidence type="ECO:0000256" key="4">
    <source>
        <dbReference type="ARBA" id="ARBA00023163"/>
    </source>
</evidence>
<dbReference type="PANTHER" id="PTHR31744:SF79">
    <property type="entry name" value="NAC DOMAIN-CONTAINING PROTEIN"/>
    <property type="match status" value="1"/>
</dbReference>
<dbReference type="OMA" id="NCLAGKE"/>
<dbReference type="EMBL" id="QGNW01001254">
    <property type="protein sequence ID" value="RVW48417.1"/>
    <property type="molecule type" value="Genomic_DNA"/>
</dbReference>
<evidence type="ECO:0000259" key="6">
    <source>
        <dbReference type="PROSITE" id="PS51005"/>
    </source>
</evidence>
<dbReference type="HOGENOM" id="CLU_035664_7_0_1"/>
<keyword evidence="10" id="KW-1185">Reference proteome</keyword>
<keyword evidence="4" id="KW-0804">Transcription</keyword>
<reference evidence="7" key="2">
    <citation type="submission" date="2011-05" db="EMBL/GenBank/DDBJ databases">
        <title>High quality assembly and annotation of grapevine genome.</title>
        <authorList>
            <person name="Vitulo N."/>
            <person name="Olivier J."/>
            <person name="Forcato C."/>
            <person name="Albiero A."/>
            <person name="D'Angelo M."/>
            <person name="Zimbello R."/>
            <person name="Schiavon R."/>
            <person name="Rigobello C."/>
            <person name="Policriti A."/>
            <person name="Clepet C."/>
            <person name="Casagrande A."/>
            <person name="Choisne N."/>
            <person name="Vezzi A."/>
            <person name="Hugueney P."/>
            <person name="Horner D."/>
            <person name="Mica E."/>
            <person name="Cattonaro F."/>
            <person name="Del Fabbro C."/>
            <person name="Alaux M."/>
            <person name="Di Gaspero G."/>
            <person name="Scalabrin S."/>
            <person name="Pesole G."/>
            <person name="Delledonne M."/>
            <person name="Pezzotti M."/>
            <person name="Pe E.M."/>
            <person name="Caboche M."/>
            <person name="Adam-Blondon A.-F."/>
            <person name="Weissenbach J."/>
            <person name="Quetier F."/>
            <person name="Wincker P."/>
            <person name="Morgante M."/>
            <person name="Valle G."/>
        </authorList>
    </citation>
    <scope>NUCLEOTIDE SEQUENCE</scope>
</reference>
<dbReference type="FunFam" id="2.170.150.80:FF:000010">
    <property type="entry name" value="NAC domain-containing protein 67-like"/>
    <property type="match status" value="1"/>
</dbReference>
<dbReference type="InterPro" id="IPR036093">
    <property type="entry name" value="NAC_dom_sf"/>
</dbReference>
<proteinExistence type="predicted"/>
<comment type="subcellular location">
    <subcellularLocation>
        <location evidence="1">Nucleus</location>
    </subcellularLocation>
</comment>
<keyword evidence="3" id="KW-0238">DNA-binding</keyword>
<evidence type="ECO:0000313" key="11">
    <source>
        <dbReference type="Proteomes" id="UP000288805"/>
    </source>
</evidence>
<dbReference type="GO" id="GO:0006355">
    <property type="term" value="P:regulation of DNA-templated transcription"/>
    <property type="evidence" value="ECO:0007669"/>
    <property type="project" value="InterPro"/>
</dbReference>
<dbReference type="Gene3D" id="2.170.150.80">
    <property type="entry name" value="NAC domain"/>
    <property type="match status" value="1"/>
</dbReference>
<dbReference type="Proteomes" id="UP000288805">
    <property type="component" value="Unassembled WGS sequence"/>
</dbReference>
<dbReference type="PaxDb" id="29760-VIT_03s0038g03410.t01"/>
<evidence type="ECO:0000313" key="9">
    <source>
        <dbReference type="EMBL" id="RVX12109.1"/>
    </source>
</evidence>
<gene>
    <name evidence="8" type="primary">NAC035_3</name>
    <name evidence="9" type="synonym">NAC035_1</name>
    <name evidence="7" type="ordered locus">VIT_03s0038g03410</name>
    <name evidence="9" type="ORF">CK203_010454</name>
    <name evidence="8" type="ORF">CK203_114647</name>
</gene>
<evidence type="ECO:0000313" key="10">
    <source>
        <dbReference type="Proteomes" id="UP000009183"/>
    </source>
</evidence>
<evidence type="ECO:0000256" key="3">
    <source>
        <dbReference type="ARBA" id="ARBA00023125"/>
    </source>
</evidence>
<dbReference type="OrthoDB" id="1880352at2759"/>
<dbReference type="Pfam" id="PF02365">
    <property type="entry name" value="NAM"/>
    <property type="match status" value="1"/>
</dbReference>
<keyword evidence="2" id="KW-0805">Transcription regulation</keyword>
<name>A0A438EL33_VITVI</name>
<evidence type="ECO:0000256" key="1">
    <source>
        <dbReference type="ARBA" id="ARBA00004123"/>
    </source>
</evidence>
<feature type="domain" description="NAC" evidence="6">
    <location>
        <begin position="9"/>
        <end position="155"/>
    </location>
</feature>
<dbReference type="InterPro" id="IPR003441">
    <property type="entry name" value="NAC-dom"/>
</dbReference>
<organism evidence="8 11">
    <name type="scientific">Vitis vinifera</name>
    <name type="common">Grape</name>
    <dbReference type="NCBI Taxonomy" id="29760"/>
    <lineage>
        <taxon>Eukaryota</taxon>
        <taxon>Viridiplantae</taxon>
        <taxon>Streptophyta</taxon>
        <taxon>Embryophyta</taxon>
        <taxon>Tracheophyta</taxon>
        <taxon>Spermatophyta</taxon>
        <taxon>Magnoliopsida</taxon>
        <taxon>eudicotyledons</taxon>
        <taxon>Gunneridae</taxon>
        <taxon>Pentapetalae</taxon>
        <taxon>rosids</taxon>
        <taxon>Vitales</taxon>
        <taxon>Vitaceae</taxon>
        <taxon>Viteae</taxon>
        <taxon>Vitis</taxon>
    </lineage>
</organism>
<dbReference type="PROSITE" id="PS51005">
    <property type="entry name" value="NAC"/>
    <property type="match status" value="1"/>
</dbReference>
<evidence type="ECO:0000256" key="5">
    <source>
        <dbReference type="ARBA" id="ARBA00023242"/>
    </source>
</evidence>
<dbReference type="EMBL" id="QGNW01000028">
    <property type="protein sequence ID" value="RVX12109.1"/>
    <property type="molecule type" value="Genomic_DNA"/>
</dbReference>
<protein>
    <submittedName>
        <fullName evidence="8">NAC domain-containing protein 35</fullName>
    </submittedName>
</protein>
<reference evidence="10" key="1">
    <citation type="journal article" date="2007" name="Nature">
        <title>The grapevine genome sequence suggests ancestral hexaploidization in major angiosperm phyla.</title>
        <authorList>
            <consortium name="The French-Italian Public Consortium for Grapevine Genome Characterization."/>
            <person name="Jaillon O."/>
            <person name="Aury J.-M."/>
            <person name="Noel B."/>
            <person name="Policriti A."/>
            <person name="Clepet C."/>
            <person name="Casagrande A."/>
            <person name="Choisne N."/>
            <person name="Aubourg S."/>
            <person name="Vitulo N."/>
            <person name="Jubin C."/>
            <person name="Vezzi A."/>
            <person name="Legeai F."/>
            <person name="Hugueney P."/>
            <person name="Dasilva C."/>
            <person name="Horner D."/>
            <person name="Mica E."/>
            <person name="Jublot D."/>
            <person name="Poulain J."/>
            <person name="Bruyere C."/>
            <person name="Billault A."/>
            <person name="Segurens B."/>
            <person name="Gouyvenoux M."/>
            <person name="Ugarte E."/>
            <person name="Cattonaro F."/>
            <person name="Anthouard V."/>
            <person name="Vico V."/>
            <person name="Del Fabbro C."/>
            <person name="Alaux M."/>
            <person name="Di Gaspero G."/>
            <person name="Dumas V."/>
            <person name="Felice N."/>
            <person name="Paillard S."/>
            <person name="Juman I."/>
            <person name="Moroldo M."/>
            <person name="Scalabrin S."/>
            <person name="Canaguier A."/>
            <person name="Le Clainche I."/>
            <person name="Malacrida G."/>
            <person name="Durand E."/>
            <person name="Pesole G."/>
            <person name="Laucou V."/>
            <person name="Chatelet P."/>
            <person name="Merdinoglu D."/>
            <person name="Delledonne M."/>
            <person name="Pezzotti M."/>
            <person name="Lecharny A."/>
            <person name="Scarpelli C."/>
            <person name="Artiguenave F."/>
            <person name="Pe M.E."/>
            <person name="Valle G."/>
            <person name="Morgante M."/>
            <person name="Caboche M."/>
            <person name="Adam-Blondon A.-F."/>
            <person name="Weissenbach J."/>
            <person name="Quetier F."/>
            <person name="Wincker P."/>
        </authorList>
    </citation>
    <scope>NUCLEOTIDE SEQUENCE [LARGE SCALE GENOMIC DNA]</scope>
    <source>
        <strain evidence="10">cv. Pinot noir / PN40024</strain>
    </source>
</reference>
<dbReference type="EMBL" id="FN596508">
    <property type="protein sequence ID" value="CBI37782.3"/>
    <property type="molecule type" value="Genomic_DNA"/>
</dbReference>
<sequence>MEDMTAELELPGFRFHPTEEELLDFYLKNIIFGKRQRFDIIGLLNIYHYDPWALPGLAKIGEREWYFFVPRDRKHGNGGRPNRTTENGFWKATGSDRRILNSSDPKRIIGLRKTLVFYEGRAPHGKKTDWVMNEYRLPDNCSIPKDIVLCKIYRKATSLKVLEQRAAMEEEMKSVHGSPSSPMSSMDGISFCSSQQEKPGPSMPMQGMVFKKEVVEEKKYENGQEGAKGSCSSLQLPSGKLTELQVPKSGTDWSQDPIWTQLGSPWLQNLNTYTNILNF</sequence>
<dbReference type="Proteomes" id="UP000009183">
    <property type="component" value="Chromosome 3"/>
</dbReference>
<dbReference type="KEGG" id="vvi:100241839"/>
<evidence type="ECO:0000256" key="2">
    <source>
        <dbReference type="ARBA" id="ARBA00023015"/>
    </source>
</evidence>
<evidence type="ECO:0000313" key="7">
    <source>
        <dbReference type="EMBL" id="CBI37782.3"/>
    </source>
</evidence>
<reference evidence="8 11" key="3">
    <citation type="journal article" date="2018" name="PLoS Genet.">
        <title>Population sequencing reveals clonal diversity and ancestral inbreeding in the grapevine cultivar Chardonnay.</title>
        <authorList>
            <person name="Roach M.J."/>
            <person name="Johnson D.L."/>
            <person name="Bohlmann J."/>
            <person name="van Vuuren H.J."/>
            <person name="Jones S.J."/>
            <person name="Pretorius I.S."/>
            <person name="Schmidt S.A."/>
            <person name="Borneman A.R."/>
        </authorList>
    </citation>
    <scope>NUCLEOTIDE SEQUENCE [LARGE SCALE GENOMIC DNA]</scope>
    <source>
        <strain evidence="11">cv. Chardonnay</strain>
        <strain evidence="8">I10V1</strain>
        <tissue evidence="8">Leaf</tissue>
    </source>
</reference>
<dbReference type="GO" id="GO:0005634">
    <property type="term" value="C:nucleus"/>
    <property type="evidence" value="ECO:0007669"/>
    <property type="project" value="UniProtKB-SubCell"/>
</dbReference>
<dbReference type="STRING" id="29760.D7U4W3"/>